<accession>A0ABN8NAN1</accession>
<evidence type="ECO:0000313" key="1">
    <source>
        <dbReference type="EMBL" id="CAH3045357.1"/>
    </source>
</evidence>
<keyword evidence="2" id="KW-1185">Reference proteome</keyword>
<dbReference type="EMBL" id="CALNXK010000013">
    <property type="protein sequence ID" value="CAH3045357.1"/>
    <property type="molecule type" value="Genomic_DNA"/>
</dbReference>
<reference evidence="1 2" key="1">
    <citation type="submission" date="2022-05" db="EMBL/GenBank/DDBJ databases">
        <authorList>
            <consortium name="Genoscope - CEA"/>
            <person name="William W."/>
        </authorList>
    </citation>
    <scope>NUCLEOTIDE SEQUENCE [LARGE SCALE GENOMIC DNA]</scope>
</reference>
<name>A0ABN8NAN1_9CNID</name>
<organism evidence="1 2">
    <name type="scientific">Porites lobata</name>
    <dbReference type="NCBI Taxonomy" id="104759"/>
    <lineage>
        <taxon>Eukaryota</taxon>
        <taxon>Metazoa</taxon>
        <taxon>Cnidaria</taxon>
        <taxon>Anthozoa</taxon>
        <taxon>Hexacorallia</taxon>
        <taxon>Scleractinia</taxon>
        <taxon>Fungiina</taxon>
        <taxon>Poritidae</taxon>
        <taxon>Porites</taxon>
    </lineage>
</organism>
<gene>
    <name evidence="1" type="ORF">PLOB_00006367</name>
</gene>
<comment type="caution">
    <text evidence="1">The sequence shown here is derived from an EMBL/GenBank/DDBJ whole genome shotgun (WGS) entry which is preliminary data.</text>
</comment>
<evidence type="ECO:0000313" key="2">
    <source>
        <dbReference type="Proteomes" id="UP001159405"/>
    </source>
</evidence>
<proteinExistence type="predicted"/>
<protein>
    <submittedName>
        <fullName evidence="1">Uncharacterized protein</fullName>
    </submittedName>
</protein>
<sequence length="116" mass="12921">MKEAPTFYKVLKSIAMHPTISGNQRKKQLLKPIVGCAGAVLLKGRNSRLSAVQHLITKQIETVSLFLGQTRKKTLNTVLQEDPSSSGAHADESILEVAEEIEENLPRLQPYGRWEL</sequence>
<dbReference type="Proteomes" id="UP001159405">
    <property type="component" value="Unassembled WGS sequence"/>
</dbReference>